<sequence length="70" mass="8202">MYSKKICKQSVWNTTYLTSYTGQNPLRPPVSPKKVKPYVPEHRERYLEHMGTKSPLQHIPFEALPKFGLQ</sequence>
<dbReference type="EMBL" id="APCN01000812">
    <property type="status" value="NOT_ANNOTATED_CDS"/>
    <property type="molecule type" value="Genomic_DNA"/>
</dbReference>
<dbReference type="Proteomes" id="UP000075840">
    <property type="component" value="Unassembled WGS sequence"/>
</dbReference>
<name>A0A182IF90_ANOAR</name>
<dbReference type="EnsemblMetazoa" id="AARA014160-RA">
    <property type="protein sequence ID" value="AARA014160-PA"/>
    <property type="gene ID" value="AARA014160"/>
</dbReference>
<evidence type="ECO:0000313" key="2">
    <source>
        <dbReference type="Proteomes" id="UP000075840"/>
    </source>
</evidence>
<proteinExistence type="predicted"/>
<reference evidence="1" key="1">
    <citation type="submission" date="2022-08" db="UniProtKB">
        <authorList>
            <consortium name="EnsemblMetazoa"/>
        </authorList>
    </citation>
    <scope>IDENTIFICATION</scope>
    <source>
        <strain evidence="1">Dongola</strain>
    </source>
</reference>
<dbReference type="AlphaFoldDB" id="A0A182IF90"/>
<keyword evidence="2" id="KW-1185">Reference proteome</keyword>
<evidence type="ECO:0000313" key="1">
    <source>
        <dbReference type="EnsemblMetazoa" id="AARA014160-PA"/>
    </source>
</evidence>
<organism evidence="1 2">
    <name type="scientific">Anopheles arabiensis</name>
    <name type="common">Mosquito</name>
    <dbReference type="NCBI Taxonomy" id="7173"/>
    <lineage>
        <taxon>Eukaryota</taxon>
        <taxon>Metazoa</taxon>
        <taxon>Ecdysozoa</taxon>
        <taxon>Arthropoda</taxon>
        <taxon>Hexapoda</taxon>
        <taxon>Insecta</taxon>
        <taxon>Pterygota</taxon>
        <taxon>Neoptera</taxon>
        <taxon>Endopterygota</taxon>
        <taxon>Diptera</taxon>
        <taxon>Nematocera</taxon>
        <taxon>Culicoidea</taxon>
        <taxon>Culicidae</taxon>
        <taxon>Anophelinae</taxon>
        <taxon>Anopheles</taxon>
    </lineage>
</organism>
<dbReference type="VEuPathDB" id="VectorBase:AARA014160"/>
<protein>
    <submittedName>
        <fullName evidence="1">Uncharacterized protein</fullName>
    </submittedName>
</protein>
<accession>A0A182IF90</accession>